<comment type="caution">
    <text evidence="5">The sequence shown here is derived from an EMBL/GenBank/DDBJ whole genome shotgun (WGS) entry which is preliminary data.</text>
</comment>
<dbReference type="SMART" id="SM00185">
    <property type="entry name" value="ARM"/>
    <property type="match status" value="4"/>
</dbReference>
<evidence type="ECO:0000313" key="5">
    <source>
        <dbReference type="EMBL" id="KAG0564682.1"/>
    </source>
</evidence>
<accession>A0A8T0H6E2</accession>
<dbReference type="InterPro" id="IPR000225">
    <property type="entry name" value="Armadillo"/>
</dbReference>
<name>A0A8T0H6E2_CERPU</name>
<evidence type="ECO:0000256" key="4">
    <source>
        <dbReference type="SAM" id="MobiDB-lite"/>
    </source>
</evidence>
<dbReference type="Proteomes" id="UP000822688">
    <property type="component" value="Chromosome 8"/>
</dbReference>
<reference evidence="5" key="1">
    <citation type="submission" date="2020-06" db="EMBL/GenBank/DDBJ databases">
        <title>WGS assembly of Ceratodon purpureus strain R40.</title>
        <authorList>
            <person name="Carey S.B."/>
            <person name="Jenkins J."/>
            <person name="Shu S."/>
            <person name="Lovell J.T."/>
            <person name="Sreedasyam A."/>
            <person name="Maumus F."/>
            <person name="Tiley G.P."/>
            <person name="Fernandez-Pozo N."/>
            <person name="Barry K."/>
            <person name="Chen C."/>
            <person name="Wang M."/>
            <person name="Lipzen A."/>
            <person name="Daum C."/>
            <person name="Saski C.A."/>
            <person name="Payton A.C."/>
            <person name="Mcbreen J.C."/>
            <person name="Conrad R.E."/>
            <person name="Kollar L.M."/>
            <person name="Olsson S."/>
            <person name="Huttunen S."/>
            <person name="Landis J.B."/>
            <person name="Wickett N.J."/>
            <person name="Johnson M.G."/>
            <person name="Rensing S.A."/>
            <person name="Grimwood J."/>
            <person name="Schmutz J."/>
            <person name="Mcdaniel S.F."/>
        </authorList>
    </citation>
    <scope>NUCLEOTIDE SEQUENCE</scope>
    <source>
        <strain evidence="5">R40</strain>
    </source>
</reference>
<dbReference type="Pfam" id="PF00514">
    <property type="entry name" value="Arm"/>
    <property type="match status" value="2"/>
</dbReference>
<keyword evidence="1" id="KW-0833">Ubl conjugation pathway</keyword>
<proteinExistence type="predicted"/>
<keyword evidence="3" id="KW-0175">Coiled coil</keyword>
<feature type="non-terminal residue" evidence="5">
    <location>
        <position position="1"/>
    </location>
</feature>
<gene>
    <name evidence="5" type="ORF">KC19_8G130900</name>
</gene>
<dbReference type="PROSITE" id="PS50176">
    <property type="entry name" value="ARM_REPEAT"/>
    <property type="match status" value="2"/>
</dbReference>
<protein>
    <submittedName>
        <fullName evidence="5">Uncharacterized protein</fullName>
    </submittedName>
</protein>
<dbReference type="AlphaFoldDB" id="A0A8T0H6E2"/>
<dbReference type="InterPro" id="IPR011989">
    <property type="entry name" value="ARM-like"/>
</dbReference>
<evidence type="ECO:0000256" key="2">
    <source>
        <dbReference type="PROSITE-ProRule" id="PRU00259"/>
    </source>
</evidence>
<evidence type="ECO:0000256" key="3">
    <source>
        <dbReference type="SAM" id="Coils"/>
    </source>
</evidence>
<organism evidence="5 6">
    <name type="scientific">Ceratodon purpureus</name>
    <name type="common">Fire moss</name>
    <name type="synonym">Dicranum purpureum</name>
    <dbReference type="NCBI Taxonomy" id="3225"/>
    <lineage>
        <taxon>Eukaryota</taxon>
        <taxon>Viridiplantae</taxon>
        <taxon>Streptophyta</taxon>
        <taxon>Embryophyta</taxon>
        <taxon>Bryophyta</taxon>
        <taxon>Bryophytina</taxon>
        <taxon>Bryopsida</taxon>
        <taxon>Dicranidae</taxon>
        <taxon>Pseudoditrichales</taxon>
        <taxon>Ditrichaceae</taxon>
        <taxon>Ceratodon</taxon>
    </lineage>
</organism>
<dbReference type="SUPFAM" id="SSF48371">
    <property type="entry name" value="ARM repeat"/>
    <property type="match status" value="1"/>
</dbReference>
<dbReference type="PANTHER" id="PTHR23315:SF284">
    <property type="entry name" value="U-BOX DOMAIN-CONTAINING PROTEIN 7"/>
    <property type="match status" value="1"/>
</dbReference>
<sequence>IRSCAELVAALLDGQAFQQRYEVAKEIQNRTERDAEAREEFGQGGAIPALVGLLRAAVDTEDEIVQEMVTYSLLNVAIDDDRNKTAVVDAGGVPLLVQLLQRHVQFNEENKSRESQLKGITLTGLDGSGEGEPTGCEGVKEPGKATENVDVMRNSPLDQVPKEATEDIPGLQQLLKQAKENTRRLEQSLMAAKEIEKVLIICSKAKLNEPLESLLAAEAAALDAENARVRIQAIVAALLTLSSLGDTMAYIGYPSPGAIPSLVKLLRSGSKQARRDALTTLLNLANTFGKYVPSEEEASIDEVLYVNRMRMVRAGAIPILLYRLHRRLGKKSPSKETVASSEKAMALLYALATTDEGLCLIAKSSNGIADLVRIFCIGSAKEKEYAVSNLSLLSTESLRYSLRNNMMNDGPLMHALVSLSVAETSTPEAKRLALTLLTHFCEQCEELTTQLSGPQASSSLSKRNSHEG</sequence>
<keyword evidence="6" id="KW-1185">Reference proteome</keyword>
<feature type="region of interest" description="Disordered" evidence="4">
    <location>
        <begin position="121"/>
        <end position="142"/>
    </location>
</feature>
<dbReference type="EMBL" id="CM026429">
    <property type="protein sequence ID" value="KAG0564682.1"/>
    <property type="molecule type" value="Genomic_DNA"/>
</dbReference>
<dbReference type="InterPro" id="IPR016024">
    <property type="entry name" value="ARM-type_fold"/>
</dbReference>
<feature type="repeat" description="ARM" evidence="2">
    <location>
        <begin position="45"/>
        <end position="91"/>
    </location>
</feature>
<evidence type="ECO:0000256" key="1">
    <source>
        <dbReference type="ARBA" id="ARBA00022786"/>
    </source>
</evidence>
<dbReference type="PANTHER" id="PTHR23315">
    <property type="entry name" value="U BOX DOMAIN-CONTAINING"/>
    <property type="match status" value="1"/>
</dbReference>
<feature type="coiled-coil region" evidence="3">
    <location>
        <begin position="168"/>
        <end position="195"/>
    </location>
</feature>
<evidence type="ECO:0000313" key="6">
    <source>
        <dbReference type="Proteomes" id="UP000822688"/>
    </source>
</evidence>
<dbReference type="Gene3D" id="1.25.10.10">
    <property type="entry name" value="Leucine-rich Repeat Variant"/>
    <property type="match status" value="3"/>
</dbReference>
<feature type="repeat" description="ARM" evidence="2">
    <location>
        <begin position="257"/>
        <end position="285"/>
    </location>
</feature>